<gene>
    <name evidence="3" type="ORF">SVIO_056120</name>
</gene>
<protein>
    <submittedName>
        <fullName evidence="3">Membrane protein</fullName>
    </submittedName>
</protein>
<evidence type="ECO:0000313" key="3">
    <source>
        <dbReference type="EMBL" id="GDY54989.1"/>
    </source>
</evidence>
<comment type="caution">
    <text evidence="3">The sequence shown here is derived from an EMBL/GenBank/DDBJ whole genome shotgun (WGS) entry which is preliminary data.</text>
</comment>
<reference evidence="3 4" key="1">
    <citation type="journal article" date="2020" name="Int. J. Syst. Evol. Microbiol.">
        <title>Reclassification of Streptomyces castelarensis and Streptomyces sporoclivatus as later heterotypic synonyms of Streptomyces antimycoticus.</title>
        <authorList>
            <person name="Komaki H."/>
            <person name="Tamura T."/>
        </authorList>
    </citation>
    <scope>NUCLEOTIDE SEQUENCE [LARGE SCALE GENOMIC DNA]</scope>
    <source>
        <strain evidence="3 4">NBRC 13459</strain>
    </source>
</reference>
<dbReference type="AlphaFoldDB" id="A0A4D4LAH1"/>
<evidence type="ECO:0000256" key="1">
    <source>
        <dbReference type="SAM" id="MobiDB-lite"/>
    </source>
</evidence>
<dbReference type="EMBL" id="BJHW01000001">
    <property type="protein sequence ID" value="GDY54989.1"/>
    <property type="molecule type" value="Genomic_DNA"/>
</dbReference>
<name>A0A4D4LAH1_STRVO</name>
<organism evidence="3 4">
    <name type="scientific">Streptomyces violaceusniger</name>
    <dbReference type="NCBI Taxonomy" id="68280"/>
    <lineage>
        <taxon>Bacteria</taxon>
        <taxon>Bacillati</taxon>
        <taxon>Actinomycetota</taxon>
        <taxon>Actinomycetes</taxon>
        <taxon>Kitasatosporales</taxon>
        <taxon>Streptomycetaceae</taxon>
        <taxon>Streptomyces</taxon>
        <taxon>Streptomyces violaceusniger group</taxon>
    </lineage>
</organism>
<feature type="transmembrane region" description="Helical" evidence="2">
    <location>
        <begin position="110"/>
        <end position="134"/>
    </location>
</feature>
<evidence type="ECO:0000256" key="2">
    <source>
        <dbReference type="SAM" id="Phobius"/>
    </source>
</evidence>
<sequence length="290" mass="30591">MKSAPHLLTEDRPEFERVLDEALRTADRRPDLRGLGQRLTAEQLRTMALGASAAIAACAADEYQTYRETRAKLREPAPLFPLAGDMGRREQPDGTVGLAGAVQDAAGAGLVAMLAVLAPVLAGAAAIIFLIVGYVLNVLDPAPSIARPMVTAGWFFAALTAAGILIAAVGLLLTALRNGSSAIRGEARSERLEEVDRAREVWREALLERGILPFLREALANPSAPSPAAYVPTNPEAVSRTPHLGYSRPGFSTDGEGPKARPATAARTTPAPTTADRSTSRISAGVRFVP</sequence>
<keyword evidence="2" id="KW-0812">Transmembrane</keyword>
<dbReference type="Proteomes" id="UP000301309">
    <property type="component" value="Unassembled WGS sequence"/>
</dbReference>
<proteinExistence type="predicted"/>
<feature type="region of interest" description="Disordered" evidence="1">
    <location>
        <begin position="223"/>
        <end position="290"/>
    </location>
</feature>
<feature type="compositionally biased region" description="Low complexity" evidence="1">
    <location>
        <begin position="260"/>
        <end position="275"/>
    </location>
</feature>
<keyword evidence="2" id="KW-0472">Membrane</keyword>
<keyword evidence="2" id="KW-1133">Transmembrane helix</keyword>
<accession>A0A4D4LAH1</accession>
<feature type="transmembrane region" description="Helical" evidence="2">
    <location>
        <begin position="154"/>
        <end position="176"/>
    </location>
</feature>
<keyword evidence="4" id="KW-1185">Reference proteome</keyword>
<evidence type="ECO:0000313" key="4">
    <source>
        <dbReference type="Proteomes" id="UP000301309"/>
    </source>
</evidence>